<dbReference type="InterPro" id="IPR007848">
    <property type="entry name" value="Small_mtfrase_dom"/>
</dbReference>
<dbReference type="InterPro" id="IPR002052">
    <property type="entry name" value="DNA_methylase_N6_adenine_CS"/>
</dbReference>
<dbReference type="InterPro" id="IPR019874">
    <property type="entry name" value="RF_methyltr_PrmC"/>
</dbReference>
<feature type="domain" description="Release factor glutamine methyltransferase N-terminal" evidence="4">
    <location>
        <begin position="5"/>
        <end position="80"/>
    </location>
</feature>
<dbReference type="Gene3D" id="3.40.50.150">
    <property type="entry name" value="Vaccinia Virus protein VP39"/>
    <property type="match status" value="1"/>
</dbReference>
<comment type="similarity">
    <text evidence="1">Belongs to the protein N5-glutamine methyltransferase family. PrmC subfamily.</text>
</comment>
<keyword evidence="6" id="KW-1185">Reference proteome</keyword>
<feature type="binding site" evidence="1">
    <location>
        <position position="147"/>
    </location>
    <ligand>
        <name>S-adenosyl-L-methionine</name>
        <dbReference type="ChEBI" id="CHEBI:59789"/>
    </ligand>
</feature>
<dbReference type="InterPro" id="IPR050320">
    <property type="entry name" value="N5-glutamine_MTase"/>
</dbReference>
<evidence type="ECO:0000259" key="3">
    <source>
        <dbReference type="Pfam" id="PF05175"/>
    </source>
</evidence>
<dbReference type="PANTHER" id="PTHR18895">
    <property type="entry name" value="HEMK METHYLTRANSFERASE"/>
    <property type="match status" value="1"/>
</dbReference>
<evidence type="ECO:0000256" key="2">
    <source>
        <dbReference type="SAM" id="MobiDB-lite"/>
    </source>
</evidence>
<feature type="binding site" evidence="1">
    <location>
        <position position="252"/>
    </location>
    <ligand>
        <name>S-adenosyl-L-methionine</name>
        <dbReference type="ChEBI" id="CHEBI:59789"/>
    </ligand>
</feature>
<proteinExistence type="inferred from homology"/>
<dbReference type="AlphaFoldDB" id="A0A1I0GC73"/>
<keyword evidence="1" id="KW-0949">S-adenosyl-L-methionine</keyword>
<dbReference type="EMBL" id="FOIM01000011">
    <property type="protein sequence ID" value="SET68585.1"/>
    <property type="molecule type" value="Genomic_DNA"/>
</dbReference>
<name>A0A1I0GC73_9FIRM</name>
<dbReference type="GO" id="GO:0032259">
    <property type="term" value="P:methylation"/>
    <property type="evidence" value="ECO:0007669"/>
    <property type="project" value="UniProtKB-KW"/>
</dbReference>
<organism evidence="5 6">
    <name type="scientific">Enterocloster lavalensis</name>
    <dbReference type="NCBI Taxonomy" id="460384"/>
    <lineage>
        <taxon>Bacteria</taxon>
        <taxon>Bacillati</taxon>
        <taxon>Bacillota</taxon>
        <taxon>Clostridia</taxon>
        <taxon>Lachnospirales</taxon>
        <taxon>Lachnospiraceae</taxon>
        <taxon>Enterocloster</taxon>
    </lineage>
</organism>
<comment type="caution">
    <text evidence="1">Lacks conserved residue(s) required for the propagation of feature annotation.</text>
</comment>
<dbReference type="PROSITE" id="PS00092">
    <property type="entry name" value="N6_MTASE"/>
    <property type="match status" value="1"/>
</dbReference>
<sequence length="375" mass="40435">MTLQQLLDQGTEQLRSAGVPDAGLDARYLLLDTFGLGLASFLADRGRTVDGLPGGAEKAQAYEALIARRAGRIPLQQLLGVQEFMGLEFFVNEHVLIPRQDTETLVELVLEERKQRDLDVLDVCTGSGCIAVSLARLGEYRSVTALDVSAEALKVAEKNAAALLGEYDGDFRLVQSDMFAGLETKETEAQPGQEPGKAEILPGQEPGKAEVLPGQEPGKAEILPEQAAGKAAASRDLTRPALTPQFDILVSNPPYIPSQVIEGLEPEVRDHEPRLALDGSPDGLKFYRILASEGKRFLRPGGAVYFEIGWDQAQAVSALLEREGFTQIRTVKDMAGMDRVVGAVLGAAADNGHQAPGRSRETVRTIQARPMEQGI</sequence>
<dbReference type="InterPro" id="IPR029063">
    <property type="entry name" value="SAM-dependent_MTases_sf"/>
</dbReference>
<dbReference type="HAMAP" id="MF_02126">
    <property type="entry name" value="RF_methyltr_PrmC"/>
    <property type="match status" value="1"/>
</dbReference>
<comment type="function">
    <text evidence="1">Methylates the class 1 translation termination release factors RF1/PrfA and RF2/PrfB on the glutamine residue of the universally conserved GGQ motif.</text>
</comment>
<gene>
    <name evidence="1" type="primary">prmC</name>
    <name evidence="5" type="ORF">SAMN05216313_11181</name>
</gene>
<dbReference type="Proteomes" id="UP000198508">
    <property type="component" value="Unassembled WGS sequence"/>
</dbReference>
<comment type="catalytic activity">
    <reaction evidence="1">
        <text>L-glutaminyl-[peptide chain release factor] + S-adenosyl-L-methionine = N(5)-methyl-L-glutaminyl-[peptide chain release factor] + S-adenosyl-L-homocysteine + H(+)</text>
        <dbReference type="Rhea" id="RHEA:42896"/>
        <dbReference type="Rhea" id="RHEA-COMP:10271"/>
        <dbReference type="Rhea" id="RHEA-COMP:10272"/>
        <dbReference type="ChEBI" id="CHEBI:15378"/>
        <dbReference type="ChEBI" id="CHEBI:30011"/>
        <dbReference type="ChEBI" id="CHEBI:57856"/>
        <dbReference type="ChEBI" id="CHEBI:59789"/>
        <dbReference type="ChEBI" id="CHEBI:61891"/>
        <dbReference type="EC" id="2.1.1.297"/>
    </reaction>
</comment>
<dbReference type="InterPro" id="IPR040758">
    <property type="entry name" value="PrmC_N"/>
</dbReference>
<keyword evidence="1 5" id="KW-0489">Methyltransferase</keyword>
<dbReference type="PANTHER" id="PTHR18895:SF74">
    <property type="entry name" value="MTRF1L RELEASE FACTOR GLUTAMINE METHYLTRANSFERASE"/>
    <property type="match status" value="1"/>
</dbReference>
<feature type="domain" description="Methyltransferase small" evidence="3">
    <location>
        <begin position="105"/>
        <end position="185"/>
    </location>
</feature>
<dbReference type="RefSeq" id="WP_092363933.1">
    <property type="nucleotide sequence ID" value="NZ_FOIM01000011.1"/>
</dbReference>
<dbReference type="Gene3D" id="1.10.8.10">
    <property type="entry name" value="DNA helicase RuvA subunit, C-terminal domain"/>
    <property type="match status" value="1"/>
</dbReference>
<dbReference type="GO" id="GO:0102559">
    <property type="term" value="F:peptide chain release factor N(5)-glutamine methyltransferase activity"/>
    <property type="evidence" value="ECO:0007669"/>
    <property type="project" value="UniProtKB-EC"/>
</dbReference>
<dbReference type="Pfam" id="PF05175">
    <property type="entry name" value="MTS"/>
    <property type="match status" value="1"/>
</dbReference>
<dbReference type="CDD" id="cd02440">
    <property type="entry name" value="AdoMet_MTases"/>
    <property type="match status" value="1"/>
</dbReference>
<evidence type="ECO:0000256" key="1">
    <source>
        <dbReference type="HAMAP-Rule" id="MF_02126"/>
    </source>
</evidence>
<evidence type="ECO:0000313" key="6">
    <source>
        <dbReference type="Proteomes" id="UP000198508"/>
    </source>
</evidence>
<dbReference type="STRING" id="460384.SAMN05216313_11181"/>
<dbReference type="Pfam" id="PF17827">
    <property type="entry name" value="PrmC_N"/>
    <property type="match status" value="1"/>
</dbReference>
<keyword evidence="1 5" id="KW-0808">Transferase</keyword>
<evidence type="ECO:0000313" key="5">
    <source>
        <dbReference type="EMBL" id="SET68585.1"/>
    </source>
</evidence>
<dbReference type="GO" id="GO:0003676">
    <property type="term" value="F:nucleic acid binding"/>
    <property type="evidence" value="ECO:0007669"/>
    <property type="project" value="InterPro"/>
</dbReference>
<accession>A0A1I0GC73</accession>
<dbReference type="EC" id="2.1.1.297" evidence="1"/>
<protein>
    <recommendedName>
        <fullName evidence="1">Release factor glutamine methyltransferase</fullName>
        <shortName evidence="1">RF MTase</shortName>
        <ecNumber evidence="1">2.1.1.297</ecNumber>
    </recommendedName>
    <alternativeName>
        <fullName evidence="1">N5-glutamine methyltransferase PrmC</fullName>
    </alternativeName>
    <alternativeName>
        <fullName evidence="1">Protein-(glutamine-N5) MTase PrmC</fullName>
    </alternativeName>
    <alternativeName>
        <fullName evidence="1">Protein-glutamine N-methyltransferase PrmC</fullName>
    </alternativeName>
</protein>
<evidence type="ECO:0000259" key="4">
    <source>
        <dbReference type="Pfam" id="PF17827"/>
    </source>
</evidence>
<feature type="binding site" evidence="1">
    <location>
        <begin position="252"/>
        <end position="255"/>
    </location>
    <ligand>
        <name>substrate</name>
    </ligand>
</feature>
<feature type="region of interest" description="Disordered" evidence="2">
    <location>
        <begin position="185"/>
        <end position="215"/>
    </location>
</feature>
<reference evidence="6" key="1">
    <citation type="submission" date="2016-10" db="EMBL/GenBank/DDBJ databases">
        <authorList>
            <person name="Varghese N."/>
            <person name="Submissions S."/>
        </authorList>
    </citation>
    <scope>NUCLEOTIDE SEQUENCE [LARGE SCALE GENOMIC DNA]</scope>
    <source>
        <strain evidence="6">NLAE-zl-G277</strain>
    </source>
</reference>
<dbReference type="SUPFAM" id="SSF53335">
    <property type="entry name" value="S-adenosyl-L-methionine-dependent methyltransferases"/>
    <property type="match status" value="1"/>
</dbReference>